<evidence type="ECO:0000313" key="2">
    <source>
        <dbReference type="EMBL" id="RQG95064.1"/>
    </source>
</evidence>
<name>A0A3N6M3N7_NATCH</name>
<dbReference type="InterPro" id="IPR052514">
    <property type="entry name" value="SAM-dependent_MTase"/>
</dbReference>
<dbReference type="SUPFAM" id="SSF53335">
    <property type="entry name" value="S-adenosyl-L-methionine-dependent methyltransferases"/>
    <property type="match status" value="1"/>
</dbReference>
<sequence>MPLDPSAATSRVRSTVDRVARETYHRLAGENYEREWISRRNRTPAGNFRCLEPINRHGNDAMLAELDDACGPEAVVYDVGANVGIYALALSSESAGRRVVAFEPSPSVADRLRANVRLNGLEDRIDVEAFGIGERVGERSFYRSSNPELSAFDRANATRWGATVVDVRTVPVRPLDALASGLGGERRIENDFPPPDAIKIDVEGAAPEVLRGARRTLERYGPVVFVEPHGDELERDVPGEIRGVLEECGYGRRERAGYWRCSPRQ</sequence>
<comment type="caution">
    <text evidence="2">The sequence shown here is derived from an EMBL/GenBank/DDBJ whole genome shotgun (WGS) entry which is preliminary data.</text>
</comment>
<dbReference type="GO" id="GO:0032259">
    <property type="term" value="P:methylation"/>
    <property type="evidence" value="ECO:0007669"/>
    <property type="project" value="UniProtKB-KW"/>
</dbReference>
<dbReference type="PANTHER" id="PTHR34203">
    <property type="entry name" value="METHYLTRANSFERASE, FKBM FAMILY PROTEIN"/>
    <property type="match status" value="1"/>
</dbReference>
<dbReference type="NCBIfam" id="TIGR01444">
    <property type="entry name" value="fkbM_fam"/>
    <property type="match status" value="1"/>
</dbReference>
<reference evidence="2 3" key="1">
    <citation type="submission" date="2018-10" db="EMBL/GenBank/DDBJ databases">
        <title>Natrarchaeobius chitinivorans gen. nov., sp. nov., and Natrarchaeobius haloalkaliphilus sp. nov., alkaliphilic, chitin-utilizing haloarchaea from hypersaline alkaline lakes.</title>
        <authorList>
            <person name="Sorokin D.Y."/>
            <person name="Elcheninov A.G."/>
            <person name="Kostrikina N.A."/>
            <person name="Bale N.J."/>
            <person name="Sinninghe Damste J.S."/>
            <person name="Khijniak T.V."/>
            <person name="Kublanov I.V."/>
            <person name="Toshchakov S.V."/>
        </authorList>
    </citation>
    <scope>NUCLEOTIDE SEQUENCE [LARGE SCALE GENOMIC DNA]</scope>
    <source>
        <strain evidence="2 3">AArcht4T</strain>
    </source>
</reference>
<dbReference type="OrthoDB" id="275825at2157"/>
<dbReference type="Proteomes" id="UP000282323">
    <property type="component" value="Unassembled WGS sequence"/>
</dbReference>
<dbReference type="AlphaFoldDB" id="A0A3N6M3N7"/>
<dbReference type="InterPro" id="IPR006342">
    <property type="entry name" value="FkbM_mtfrase"/>
</dbReference>
<protein>
    <submittedName>
        <fullName evidence="2">FkbM family methyltransferase</fullName>
    </submittedName>
</protein>
<evidence type="ECO:0000259" key="1">
    <source>
        <dbReference type="Pfam" id="PF05050"/>
    </source>
</evidence>
<dbReference type="RefSeq" id="WP_124195277.1">
    <property type="nucleotide sequence ID" value="NZ_REGA01000006.1"/>
</dbReference>
<dbReference type="CDD" id="cd02440">
    <property type="entry name" value="AdoMet_MTases"/>
    <property type="match status" value="1"/>
</dbReference>
<proteinExistence type="predicted"/>
<keyword evidence="2" id="KW-0808">Transferase</keyword>
<feature type="domain" description="Methyltransferase FkbM" evidence="1">
    <location>
        <begin position="78"/>
        <end position="250"/>
    </location>
</feature>
<organism evidence="2 3">
    <name type="scientific">Natrarchaeobius chitinivorans</name>
    <dbReference type="NCBI Taxonomy" id="1679083"/>
    <lineage>
        <taxon>Archaea</taxon>
        <taxon>Methanobacteriati</taxon>
        <taxon>Methanobacteriota</taxon>
        <taxon>Stenosarchaea group</taxon>
        <taxon>Halobacteria</taxon>
        <taxon>Halobacteriales</taxon>
        <taxon>Natrialbaceae</taxon>
        <taxon>Natrarchaeobius</taxon>
    </lineage>
</organism>
<gene>
    <name evidence="2" type="ORF">EA473_08870</name>
</gene>
<keyword evidence="3" id="KW-1185">Reference proteome</keyword>
<dbReference type="Pfam" id="PF05050">
    <property type="entry name" value="Methyltransf_21"/>
    <property type="match status" value="1"/>
</dbReference>
<evidence type="ECO:0000313" key="3">
    <source>
        <dbReference type="Proteomes" id="UP000282323"/>
    </source>
</evidence>
<dbReference type="Gene3D" id="3.40.50.150">
    <property type="entry name" value="Vaccinia Virus protein VP39"/>
    <property type="match status" value="1"/>
</dbReference>
<dbReference type="GO" id="GO:0008168">
    <property type="term" value="F:methyltransferase activity"/>
    <property type="evidence" value="ECO:0007669"/>
    <property type="project" value="UniProtKB-KW"/>
</dbReference>
<dbReference type="InterPro" id="IPR029063">
    <property type="entry name" value="SAM-dependent_MTases_sf"/>
</dbReference>
<dbReference type="EMBL" id="REGA01000006">
    <property type="protein sequence ID" value="RQG95064.1"/>
    <property type="molecule type" value="Genomic_DNA"/>
</dbReference>
<keyword evidence="2" id="KW-0489">Methyltransferase</keyword>
<accession>A0A3N6M3N7</accession>
<dbReference type="PANTHER" id="PTHR34203:SF15">
    <property type="entry name" value="SLL1173 PROTEIN"/>
    <property type="match status" value="1"/>
</dbReference>